<keyword evidence="2" id="KW-0548">Nucleotidyltransferase</keyword>
<proteinExistence type="predicted"/>
<accession>A0ABT9D2M0</accession>
<keyword evidence="2" id="KW-0695">RNA-directed DNA polymerase</keyword>
<evidence type="ECO:0000313" key="3">
    <source>
        <dbReference type="Proteomes" id="UP001170666"/>
    </source>
</evidence>
<keyword evidence="2" id="KW-0808">Transferase</keyword>
<dbReference type="SUPFAM" id="SSF56672">
    <property type="entry name" value="DNA/RNA polymerases"/>
    <property type="match status" value="1"/>
</dbReference>
<dbReference type="Pfam" id="PF00078">
    <property type="entry name" value="RVT_1"/>
    <property type="match status" value="1"/>
</dbReference>
<dbReference type="InterPro" id="IPR043502">
    <property type="entry name" value="DNA/RNA_pol_sf"/>
</dbReference>
<organism evidence="2 3">
    <name type="scientific">Candidatus Phytoplasma gossypii</name>
    <dbReference type="NCBI Taxonomy" id="2982629"/>
    <lineage>
        <taxon>Bacteria</taxon>
        <taxon>Bacillati</taxon>
        <taxon>Mycoplasmatota</taxon>
        <taxon>Mollicutes</taxon>
        <taxon>Acholeplasmatales</taxon>
        <taxon>Acholeplasmataceae</taxon>
        <taxon>Candidatus Phytoplasma</taxon>
        <taxon>16SrII (Peanut WB group)</taxon>
    </lineage>
</organism>
<keyword evidence="3" id="KW-1185">Reference proteome</keyword>
<dbReference type="PANTHER" id="PTHR33642:SF4">
    <property type="entry name" value="COX1_OXI3 INTRON 1 PROTEIN-RELATED"/>
    <property type="match status" value="1"/>
</dbReference>
<dbReference type="InterPro" id="IPR000477">
    <property type="entry name" value="RT_dom"/>
</dbReference>
<reference evidence="2 3" key="1">
    <citation type="journal article" date="2023" name="Int. J. Syst. Evol. Microbiol.">
        <title>The observation of taxonomic boundaries for the 16SrII and 16SrXXV phytoplasmas using genome-based delimitation.</title>
        <authorList>
            <person name="Rodrigues Jardim B."/>
            <person name="Tran-Nguyen L.T.T."/>
            <person name="Gambley C."/>
            <person name="Al-Sadi A.M."/>
            <person name="Al-Subhi A.M."/>
            <person name="Foissac X."/>
            <person name="Salar P."/>
            <person name="Cai H."/>
            <person name="Yang J.Y."/>
            <person name="Davis R."/>
            <person name="Jones L."/>
            <person name="Rodoni B."/>
            <person name="Constable F.E."/>
        </authorList>
    </citation>
    <scope>NUCLEOTIDE SEQUENCE [LARGE SCALE GENOMIC DNA]</scope>
    <source>
        <strain evidence="2">BAWM-BFA-CoWB</strain>
    </source>
</reference>
<dbReference type="PROSITE" id="PS50878">
    <property type="entry name" value="RT_POL"/>
    <property type="match status" value="1"/>
</dbReference>
<evidence type="ECO:0000313" key="2">
    <source>
        <dbReference type="EMBL" id="MDO8057113.1"/>
    </source>
</evidence>
<comment type="caution">
    <text evidence="2">The sequence shown here is derived from an EMBL/GenBank/DDBJ whole genome shotgun (WGS) entry which is preliminary data.</text>
</comment>
<dbReference type="EMBL" id="JAOSIT010000001">
    <property type="protein sequence ID" value="MDO8057113.1"/>
    <property type="molecule type" value="Genomic_DNA"/>
</dbReference>
<dbReference type="PANTHER" id="PTHR33642">
    <property type="entry name" value="COX1/OXI3 INTRON 1 PROTEIN-RELATED"/>
    <property type="match status" value="1"/>
</dbReference>
<dbReference type="RefSeq" id="WP_304512729.1">
    <property type="nucleotide sequence ID" value="NZ_JAOSIT010000001.1"/>
</dbReference>
<feature type="domain" description="Reverse transcriptase" evidence="1">
    <location>
        <begin position="1"/>
        <end position="93"/>
    </location>
</feature>
<dbReference type="Proteomes" id="UP001170666">
    <property type="component" value="Unassembled WGS sequence"/>
</dbReference>
<protein>
    <submittedName>
        <fullName evidence="2">Reverse transcriptase domain-containing protein</fullName>
    </submittedName>
</protein>
<evidence type="ECO:0000259" key="1">
    <source>
        <dbReference type="PROSITE" id="PS50878"/>
    </source>
</evidence>
<sequence>MEEKTQNIRKHGLNQHHQLGIDSSINLNPKTRIDYIRYADDFIIGVKGEYDQVERIKNQVTQWLEQDLKLTISKDKSKIVKASKGTKFLSYMIKVKTH</sequence>
<gene>
    <name evidence="2" type="ORF">OC698_00110</name>
</gene>
<dbReference type="GO" id="GO:0003964">
    <property type="term" value="F:RNA-directed DNA polymerase activity"/>
    <property type="evidence" value="ECO:0007669"/>
    <property type="project" value="UniProtKB-KW"/>
</dbReference>
<name>A0ABT9D2M0_9MOLU</name>